<organism evidence="2">
    <name type="scientific">Compsopogon caeruleus</name>
    <dbReference type="NCBI Taxonomy" id="31354"/>
    <lineage>
        <taxon>Eukaryota</taxon>
        <taxon>Rhodophyta</taxon>
        <taxon>Compsopogonophyceae</taxon>
        <taxon>Compsopogonales</taxon>
        <taxon>Compsopogonaceae</taxon>
        <taxon>Compsopogon</taxon>
    </lineage>
</organism>
<accession>A0A7S1TCF7</accession>
<reference evidence="2" key="1">
    <citation type="submission" date="2021-01" db="EMBL/GenBank/DDBJ databases">
        <authorList>
            <person name="Corre E."/>
            <person name="Pelletier E."/>
            <person name="Niang G."/>
            <person name="Scheremetjew M."/>
            <person name="Finn R."/>
            <person name="Kale V."/>
            <person name="Holt S."/>
            <person name="Cochrane G."/>
            <person name="Meng A."/>
            <person name="Brown T."/>
            <person name="Cohen L."/>
        </authorList>
    </citation>
    <scope>NUCLEOTIDE SEQUENCE</scope>
    <source>
        <strain evidence="2">SAG 36.94</strain>
    </source>
</reference>
<name>A0A7S1TCF7_9RHOD</name>
<evidence type="ECO:0000313" key="2">
    <source>
        <dbReference type="EMBL" id="CAD9232499.1"/>
    </source>
</evidence>
<dbReference type="PANTHER" id="PTHR35716:SF1">
    <property type="entry name" value="OS05G0574700 PROTEIN"/>
    <property type="match status" value="1"/>
</dbReference>
<dbReference type="AlphaFoldDB" id="A0A7S1TCF7"/>
<dbReference type="PANTHER" id="PTHR35716">
    <property type="entry name" value="OS05G0574700 PROTEIN-RELATED"/>
    <property type="match status" value="1"/>
</dbReference>
<feature type="region of interest" description="Disordered" evidence="1">
    <location>
        <begin position="29"/>
        <end position="94"/>
    </location>
</feature>
<feature type="compositionally biased region" description="Gly residues" evidence="1">
    <location>
        <begin position="83"/>
        <end position="93"/>
    </location>
</feature>
<protein>
    <submittedName>
        <fullName evidence="2">Uncharacterized protein</fullName>
    </submittedName>
</protein>
<dbReference type="EMBL" id="HBGH01008366">
    <property type="protein sequence ID" value="CAD9232499.1"/>
    <property type="molecule type" value="Transcribed_RNA"/>
</dbReference>
<evidence type="ECO:0000256" key="1">
    <source>
        <dbReference type="SAM" id="MobiDB-lite"/>
    </source>
</evidence>
<sequence>MILAPAAYVSWSGVPVGDESSKRANGLTWLRNAPGSHSRQQYQQQRERRRRRGQEISPTSAPAVWQACTRVPRISEDPDLPGPEGGGGDGSGGSFPPLWKDRVALYAQLSPEETVEAILQALRENKGIGPSKDEGMEALYAFANFDIWEVNSSFFGGKKMDIGQFERFRRVMITHPYGILLRHTKHTVLSSVRPVDDKYVSRVAVSGFYGGRAVFEFRMSKVSLGGSRSWMVDQLCVDSDIEP</sequence>
<proteinExistence type="predicted"/>
<gene>
    <name evidence="2" type="ORF">CCAE0312_LOCUS4582</name>
</gene>